<proteinExistence type="predicted"/>
<feature type="transmembrane region" description="Helical" evidence="1">
    <location>
        <begin position="132"/>
        <end position="156"/>
    </location>
</feature>
<name>A0A9D0ZL50_9FIRM</name>
<reference evidence="2" key="2">
    <citation type="journal article" date="2021" name="PeerJ">
        <title>Extensive microbial diversity within the chicken gut microbiome revealed by metagenomics and culture.</title>
        <authorList>
            <person name="Gilroy R."/>
            <person name="Ravi A."/>
            <person name="Getino M."/>
            <person name="Pursley I."/>
            <person name="Horton D.L."/>
            <person name="Alikhan N.F."/>
            <person name="Baker D."/>
            <person name="Gharbi K."/>
            <person name="Hall N."/>
            <person name="Watson M."/>
            <person name="Adriaenssens E.M."/>
            <person name="Foster-Nyarko E."/>
            <person name="Jarju S."/>
            <person name="Secka A."/>
            <person name="Antonio M."/>
            <person name="Oren A."/>
            <person name="Chaudhuri R.R."/>
            <person name="La Ragione R."/>
            <person name="Hildebrand F."/>
            <person name="Pallen M.J."/>
        </authorList>
    </citation>
    <scope>NUCLEOTIDE SEQUENCE</scope>
    <source>
        <strain evidence="2">ChiSjej6B24-2974</strain>
    </source>
</reference>
<accession>A0A9D0ZL50</accession>
<gene>
    <name evidence="2" type="ORF">IAA52_05585</name>
</gene>
<feature type="transmembrane region" description="Helical" evidence="1">
    <location>
        <begin position="206"/>
        <end position="227"/>
    </location>
</feature>
<dbReference type="AlphaFoldDB" id="A0A9D0ZL50"/>
<dbReference type="EMBL" id="DVFZ01000054">
    <property type="protein sequence ID" value="HIQ82557.1"/>
    <property type="molecule type" value="Genomic_DNA"/>
</dbReference>
<reference evidence="2" key="1">
    <citation type="submission" date="2020-10" db="EMBL/GenBank/DDBJ databases">
        <authorList>
            <person name="Gilroy R."/>
        </authorList>
    </citation>
    <scope>NUCLEOTIDE SEQUENCE</scope>
    <source>
        <strain evidence="2">ChiSjej6B24-2974</strain>
    </source>
</reference>
<protein>
    <recommendedName>
        <fullName evidence="4">DUF2812 domain-containing protein</fullName>
    </recommendedName>
</protein>
<organism evidence="2 3">
    <name type="scientific">Candidatus Pullichristensenella stercorigallinarum</name>
    <dbReference type="NCBI Taxonomy" id="2840909"/>
    <lineage>
        <taxon>Bacteria</taxon>
        <taxon>Bacillati</taxon>
        <taxon>Bacillota</taxon>
        <taxon>Clostridia</taxon>
        <taxon>Candidatus Pullichristensenella</taxon>
    </lineage>
</organism>
<evidence type="ECO:0008006" key="4">
    <source>
        <dbReference type="Google" id="ProtNLM"/>
    </source>
</evidence>
<evidence type="ECO:0000256" key="1">
    <source>
        <dbReference type="SAM" id="Phobius"/>
    </source>
</evidence>
<keyword evidence="1" id="KW-1133">Transmembrane helix</keyword>
<evidence type="ECO:0000313" key="2">
    <source>
        <dbReference type="EMBL" id="HIQ82557.1"/>
    </source>
</evidence>
<keyword evidence="1" id="KW-0812">Transmembrane</keyword>
<comment type="caution">
    <text evidence="2">The sequence shown here is derived from an EMBL/GenBank/DDBJ whole genome shotgun (WGS) entry which is preliminary data.</text>
</comment>
<sequence>MGFTLGMREEEYRLVPDFWLCTRALEHWLNEKSGEGWSFREFEDGSSITLARDNAHARYRAVARRSRLHKRDFDDETAAFLEARRHEGWEALDAREGVFIFVDREGTARDFTDDVTAATVRRRLPWLMLLKALPWLAFAAVVVISFVRADLFLYMWTSISPLLAVGLLLLWGLIAACCVLARGLAGLRSAPERGEKALFYRWYRSADVWTSVGMFVLFIALVVMSAMNMLPNPWQGAAPAAAEAPLRLEAVYGAEGAFAGEAQEGTFFAPRIARYSEADGAHSLSAELYDCRWEWVVERIYEQERSFFESYGGTEAETETLEALGLGALFFGATRTGDTFVCLRDGARVALFFLSPATDFETVCAALEGEEER</sequence>
<keyword evidence="1" id="KW-0472">Membrane</keyword>
<dbReference type="Proteomes" id="UP000824260">
    <property type="component" value="Unassembled WGS sequence"/>
</dbReference>
<feature type="transmembrane region" description="Helical" evidence="1">
    <location>
        <begin position="162"/>
        <end position="185"/>
    </location>
</feature>
<evidence type="ECO:0000313" key="3">
    <source>
        <dbReference type="Proteomes" id="UP000824260"/>
    </source>
</evidence>